<organism evidence="2 3">
    <name type="scientific">Isoptericola luteus</name>
    <dbReference type="NCBI Taxonomy" id="2879484"/>
    <lineage>
        <taxon>Bacteria</taxon>
        <taxon>Bacillati</taxon>
        <taxon>Actinomycetota</taxon>
        <taxon>Actinomycetes</taxon>
        <taxon>Micrococcales</taxon>
        <taxon>Promicromonosporaceae</taxon>
        <taxon>Isoptericola</taxon>
    </lineage>
</organism>
<dbReference type="RefSeq" id="WP_225564477.1">
    <property type="nucleotide sequence ID" value="NZ_JAIXCQ010000002.1"/>
</dbReference>
<evidence type="ECO:0008006" key="4">
    <source>
        <dbReference type="Google" id="ProtNLM"/>
    </source>
</evidence>
<comment type="caution">
    <text evidence="2">The sequence shown here is derived from an EMBL/GenBank/DDBJ whole genome shotgun (WGS) entry which is preliminary data.</text>
</comment>
<evidence type="ECO:0000313" key="2">
    <source>
        <dbReference type="EMBL" id="MCA5892721.1"/>
    </source>
</evidence>
<evidence type="ECO:0000256" key="1">
    <source>
        <dbReference type="SAM" id="Phobius"/>
    </source>
</evidence>
<keyword evidence="1" id="KW-0472">Membrane</keyword>
<keyword evidence="1" id="KW-1133">Transmembrane helix</keyword>
<keyword evidence="3" id="KW-1185">Reference proteome</keyword>
<name>A0ABS7ZCE6_9MICO</name>
<sequence>MNAGARRTLFTTVLVLFFVVSVARLVVMTRRDGLESATVWIAVLVVALIIVVTLAVIVRRARSVAAHVARRRPGVPVIPVFTTGETRDEAQAAGAPVRGIAATGGSPAALALVPGEVELWVRREDAPRWSVRRVHGGAQEARAVYGSRGTAALRVSDGATSVTVVPAYRPLRATGGAVGDDVARAVREVAGA</sequence>
<reference evidence="2 3" key="1">
    <citation type="submission" date="2021-09" db="EMBL/GenBank/DDBJ databases">
        <title>Isoptericola luteus sp. nov., a novel bacterium isolated from Harbin, the capital city of Heilongjiang province.</title>
        <authorList>
            <person name="Li J."/>
        </authorList>
    </citation>
    <scope>NUCLEOTIDE SEQUENCE [LARGE SCALE GENOMIC DNA]</scope>
    <source>
        <strain evidence="2 3">NEAU-Y5</strain>
    </source>
</reference>
<accession>A0ABS7ZCE6</accession>
<feature type="transmembrane region" description="Helical" evidence="1">
    <location>
        <begin position="39"/>
        <end position="58"/>
    </location>
</feature>
<gene>
    <name evidence="2" type="ORF">LEP48_05055</name>
</gene>
<proteinExistence type="predicted"/>
<evidence type="ECO:0000313" key="3">
    <source>
        <dbReference type="Proteomes" id="UP001319870"/>
    </source>
</evidence>
<dbReference type="Proteomes" id="UP001319870">
    <property type="component" value="Unassembled WGS sequence"/>
</dbReference>
<dbReference type="EMBL" id="JAIXCQ010000002">
    <property type="protein sequence ID" value="MCA5892721.1"/>
    <property type="molecule type" value="Genomic_DNA"/>
</dbReference>
<protein>
    <recommendedName>
        <fullName evidence="4">Integral membrane protein</fullName>
    </recommendedName>
</protein>
<keyword evidence="1" id="KW-0812">Transmembrane</keyword>